<sequence length="112" mass="13260">MGPHKVGGTATSERTTTAGKMAATSARRRKWNYAKKISALPKDRWARRLTYWTQKKKRPLGRPRTRWCDSLDLFLGRKRNCKRIDYRTVVTNCDLWKGCQRHYVQEDRDCDK</sequence>
<proteinExistence type="predicted"/>
<feature type="compositionally biased region" description="Polar residues" evidence="1">
    <location>
        <begin position="9"/>
        <end position="18"/>
    </location>
</feature>
<dbReference type="AlphaFoldDB" id="A0A7E4ZYN2"/>
<evidence type="ECO:0000313" key="2">
    <source>
        <dbReference type="Proteomes" id="UP000492821"/>
    </source>
</evidence>
<evidence type="ECO:0000256" key="1">
    <source>
        <dbReference type="SAM" id="MobiDB-lite"/>
    </source>
</evidence>
<reference evidence="3" key="2">
    <citation type="submission" date="2020-10" db="UniProtKB">
        <authorList>
            <consortium name="WormBaseParasite"/>
        </authorList>
    </citation>
    <scope>IDENTIFICATION</scope>
</reference>
<feature type="region of interest" description="Disordered" evidence="1">
    <location>
        <begin position="1"/>
        <end position="24"/>
    </location>
</feature>
<dbReference type="WBParaSite" id="Pan_g3364.t1">
    <property type="protein sequence ID" value="Pan_g3364.t1"/>
    <property type="gene ID" value="Pan_g3364"/>
</dbReference>
<evidence type="ECO:0000313" key="3">
    <source>
        <dbReference type="WBParaSite" id="Pan_g3364.t1"/>
    </source>
</evidence>
<dbReference type="Proteomes" id="UP000492821">
    <property type="component" value="Unassembled WGS sequence"/>
</dbReference>
<accession>A0A7E4ZYN2</accession>
<keyword evidence="2" id="KW-1185">Reference proteome</keyword>
<protein>
    <submittedName>
        <fullName evidence="3">Uncharacterized protein</fullName>
    </submittedName>
</protein>
<organism evidence="2 3">
    <name type="scientific">Panagrellus redivivus</name>
    <name type="common">Microworm</name>
    <dbReference type="NCBI Taxonomy" id="6233"/>
    <lineage>
        <taxon>Eukaryota</taxon>
        <taxon>Metazoa</taxon>
        <taxon>Ecdysozoa</taxon>
        <taxon>Nematoda</taxon>
        <taxon>Chromadorea</taxon>
        <taxon>Rhabditida</taxon>
        <taxon>Tylenchina</taxon>
        <taxon>Panagrolaimomorpha</taxon>
        <taxon>Panagrolaimoidea</taxon>
        <taxon>Panagrolaimidae</taxon>
        <taxon>Panagrellus</taxon>
    </lineage>
</organism>
<reference evidence="2" key="1">
    <citation type="journal article" date="2013" name="Genetics">
        <title>The draft genome and transcriptome of Panagrellus redivivus are shaped by the harsh demands of a free-living lifestyle.</title>
        <authorList>
            <person name="Srinivasan J."/>
            <person name="Dillman A.R."/>
            <person name="Macchietto M.G."/>
            <person name="Heikkinen L."/>
            <person name="Lakso M."/>
            <person name="Fracchia K.M."/>
            <person name="Antoshechkin I."/>
            <person name="Mortazavi A."/>
            <person name="Wong G."/>
            <person name="Sternberg P.W."/>
        </authorList>
    </citation>
    <scope>NUCLEOTIDE SEQUENCE [LARGE SCALE GENOMIC DNA]</scope>
    <source>
        <strain evidence="2">MT8872</strain>
    </source>
</reference>
<name>A0A7E4ZYN2_PANRE</name>